<protein>
    <recommendedName>
        <fullName evidence="4">Major facilitator superfamily associated domain-containing protein</fullName>
    </recommendedName>
</protein>
<sequence>MRFDEIIYNSESDGVGPSCRLLTLSAVFQVAPLLFGFPLAAIEGNRERKSQRKGLFLLTVTSLCLIVLSKPPPFDSPFGILMVNLDFPLMPC</sequence>
<keyword evidence="1" id="KW-0472">Membrane</keyword>
<dbReference type="Proteomes" id="UP001307889">
    <property type="component" value="Chromosome 9"/>
</dbReference>
<reference evidence="2 3" key="1">
    <citation type="submission" date="2023-09" db="EMBL/GenBank/DDBJ databases">
        <title>Nesidiocoris tenuis whole genome shotgun sequence.</title>
        <authorList>
            <person name="Shibata T."/>
            <person name="Shimoda M."/>
            <person name="Kobayashi T."/>
            <person name="Uehara T."/>
        </authorList>
    </citation>
    <scope>NUCLEOTIDE SEQUENCE [LARGE SCALE GENOMIC DNA]</scope>
    <source>
        <strain evidence="2 3">Japan</strain>
    </source>
</reference>
<keyword evidence="3" id="KW-1185">Reference proteome</keyword>
<evidence type="ECO:0000313" key="3">
    <source>
        <dbReference type="Proteomes" id="UP001307889"/>
    </source>
</evidence>
<feature type="transmembrane region" description="Helical" evidence="1">
    <location>
        <begin position="54"/>
        <end position="72"/>
    </location>
</feature>
<gene>
    <name evidence="2" type="ORF">NTJ_11350</name>
</gene>
<organism evidence="2 3">
    <name type="scientific">Nesidiocoris tenuis</name>
    <dbReference type="NCBI Taxonomy" id="355587"/>
    <lineage>
        <taxon>Eukaryota</taxon>
        <taxon>Metazoa</taxon>
        <taxon>Ecdysozoa</taxon>
        <taxon>Arthropoda</taxon>
        <taxon>Hexapoda</taxon>
        <taxon>Insecta</taxon>
        <taxon>Pterygota</taxon>
        <taxon>Neoptera</taxon>
        <taxon>Paraneoptera</taxon>
        <taxon>Hemiptera</taxon>
        <taxon>Heteroptera</taxon>
        <taxon>Panheteroptera</taxon>
        <taxon>Cimicomorpha</taxon>
        <taxon>Miridae</taxon>
        <taxon>Dicyphina</taxon>
        <taxon>Nesidiocoris</taxon>
    </lineage>
</organism>
<evidence type="ECO:0000256" key="1">
    <source>
        <dbReference type="SAM" id="Phobius"/>
    </source>
</evidence>
<feature type="transmembrane region" description="Helical" evidence="1">
    <location>
        <begin position="20"/>
        <end position="42"/>
    </location>
</feature>
<dbReference type="EMBL" id="AP028917">
    <property type="protein sequence ID" value="BES98535.1"/>
    <property type="molecule type" value="Genomic_DNA"/>
</dbReference>
<accession>A0ABN7B5T0</accession>
<proteinExistence type="predicted"/>
<evidence type="ECO:0000313" key="2">
    <source>
        <dbReference type="EMBL" id="BES98535.1"/>
    </source>
</evidence>
<evidence type="ECO:0008006" key="4">
    <source>
        <dbReference type="Google" id="ProtNLM"/>
    </source>
</evidence>
<keyword evidence="1" id="KW-0812">Transmembrane</keyword>
<name>A0ABN7B5T0_9HEMI</name>
<keyword evidence="1" id="KW-1133">Transmembrane helix</keyword>